<accession>W2UZL0</accession>
<evidence type="ECO:0000256" key="2">
    <source>
        <dbReference type="ARBA" id="ARBA00023235"/>
    </source>
</evidence>
<dbReference type="NCBIfam" id="NF004051">
    <property type="entry name" value="PRK05571.1"/>
    <property type="match status" value="1"/>
</dbReference>
<reference evidence="4 5" key="1">
    <citation type="journal article" date="2013" name="PLoS ONE">
        <title>Bacterial endosymbiosis in a chordate host: long-term co-evolution and conservation of secondary metabolism.</title>
        <authorList>
            <person name="Kwan J.C."/>
            <person name="Schmidt E.W."/>
        </authorList>
    </citation>
    <scope>NUCLEOTIDE SEQUENCE [LARGE SCALE GENOMIC DNA]</scope>
    <source>
        <strain evidence="5">L6</strain>
    </source>
</reference>
<dbReference type="Pfam" id="PF02502">
    <property type="entry name" value="LacAB_rpiB"/>
    <property type="match status" value="1"/>
</dbReference>
<organism evidence="4 5">
    <name type="scientific">Candidatus Xenolissoclinum pacificiensis L6</name>
    <dbReference type="NCBI Taxonomy" id="1401685"/>
    <lineage>
        <taxon>Bacteria</taxon>
        <taxon>Pseudomonadati</taxon>
        <taxon>Pseudomonadota</taxon>
        <taxon>Alphaproteobacteria</taxon>
        <taxon>Rickettsiales</taxon>
        <taxon>Anaplasmataceae</taxon>
        <taxon>Candidatus Xenolissoclinum</taxon>
    </lineage>
</organism>
<comment type="caution">
    <text evidence="4">The sequence shown here is derived from an EMBL/GenBank/DDBJ whole genome shotgun (WGS) entry which is preliminary data.</text>
</comment>
<sequence>MEVKIFLGSDHAGFALKEHIKNFLSDTYTVSDQGCISAESCDYPIFAKSVARCLVANNGFGILCCYTGIGMSIQANRFLGIRAALCYNKESAVLSRLHNNANVLCLGSAWIQISEVNEIVRSFLESKFSVEARHVNRVEMLSNMEG</sequence>
<dbReference type="InterPro" id="IPR036569">
    <property type="entry name" value="RpiB_LacA_LacB_sf"/>
</dbReference>
<feature type="active site" description="Proton acceptor" evidence="3">
    <location>
        <position position="65"/>
    </location>
</feature>
<dbReference type="Proteomes" id="UP000018951">
    <property type="component" value="Unassembled WGS sequence"/>
</dbReference>
<dbReference type="AlphaFoldDB" id="W2UZL0"/>
<evidence type="ECO:0000313" key="5">
    <source>
        <dbReference type="Proteomes" id="UP000018951"/>
    </source>
</evidence>
<dbReference type="NCBIfam" id="TIGR00689">
    <property type="entry name" value="rpiB_lacA_lacB"/>
    <property type="match status" value="1"/>
</dbReference>
<evidence type="ECO:0000256" key="1">
    <source>
        <dbReference type="ARBA" id="ARBA00008754"/>
    </source>
</evidence>
<dbReference type="STRING" id="1401685.P857_324"/>
<dbReference type="GO" id="GO:0016861">
    <property type="term" value="F:intramolecular oxidoreductase activity, interconverting aldoses and ketoses"/>
    <property type="evidence" value="ECO:0007669"/>
    <property type="project" value="UniProtKB-ARBA"/>
</dbReference>
<name>W2UZL0_9RICK</name>
<dbReference type="PANTHER" id="PTHR30345">
    <property type="entry name" value="RIBOSE-5-PHOSPHATE ISOMERASE B"/>
    <property type="match status" value="1"/>
</dbReference>
<evidence type="ECO:0000256" key="3">
    <source>
        <dbReference type="PIRSR" id="PIRSR005384-1"/>
    </source>
</evidence>
<gene>
    <name evidence="4" type="primary">rpiB</name>
    <name evidence="4" type="ORF">P857_324</name>
</gene>
<dbReference type="EMBL" id="AXCJ01000005">
    <property type="protein sequence ID" value="ETO91409.1"/>
    <property type="molecule type" value="Genomic_DNA"/>
</dbReference>
<evidence type="ECO:0000313" key="4">
    <source>
        <dbReference type="EMBL" id="ETO91409.1"/>
    </source>
</evidence>
<protein>
    <submittedName>
        <fullName evidence="4">Ribose 5-phosphate isomerase B</fullName>
    </submittedName>
</protein>
<dbReference type="InterPro" id="IPR003500">
    <property type="entry name" value="RpiB_LacA_LacB"/>
</dbReference>
<dbReference type="InterPro" id="IPR004785">
    <property type="entry name" value="RpiB"/>
</dbReference>
<dbReference type="Gene3D" id="3.40.1400.10">
    <property type="entry name" value="Sugar-phosphate isomerase, RpiB/LacA/LacB"/>
    <property type="match status" value="1"/>
</dbReference>
<dbReference type="GO" id="GO:0005975">
    <property type="term" value="P:carbohydrate metabolic process"/>
    <property type="evidence" value="ECO:0007669"/>
    <property type="project" value="InterPro"/>
</dbReference>
<dbReference type="SUPFAM" id="SSF89623">
    <property type="entry name" value="Ribose/Galactose isomerase RpiB/AlsB"/>
    <property type="match status" value="1"/>
</dbReference>
<feature type="active site" description="Proton donor" evidence="3">
    <location>
        <position position="98"/>
    </location>
</feature>
<keyword evidence="5" id="KW-1185">Reference proteome</keyword>
<dbReference type="NCBIfam" id="TIGR01120">
    <property type="entry name" value="rpiB"/>
    <property type="match status" value="1"/>
</dbReference>
<dbReference type="PATRIC" id="fig|1401685.3.peg.615"/>
<comment type="similarity">
    <text evidence="1">Belongs to the LacAB/RpiB family.</text>
</comment>
<dbReference type="PIRSF" id="PIRSF005384">
    <property type="entry name" value="RpiB_LacA_B"/>
    <property type="match status" value="1"/>
</dbReference>
<dbReference type="PANTHER" id="PTHR30345:SF0">
    <property type="entry name" value="DNA DAMAGE-REPAIR_TOLERATION PROTEIN DRT102"/>
    <property type="match status" value="1"/>
</dbReference>
<keyword evidence="2 4" id="KW-0413">Isomerase</keyword>
<proteinExistence type="inferred from homology"/>